<feature type="domain" description="SfsA N-terminal OB" evidence="2">
    <location>
        <begin position="16"/>
        <end position="78"/>
    </location>
</feature>
<dbReference type="eggNOG" id="COG1489">
    <property type="taxonomic scope" value="Bacteria"/>
</dbReference>
<reference evidence="3" key="1">
    <citation type="submission" date="2007-11" db="EMBL/GenBank/DDBJ databases">
        <authorList>
            <person name="Fulton L."/>
            <person name="Clifton S."/>
            <person name="Fulton B."/>
            <person name="Xu J."/>
            <person name="Minx P."/>
            <person name="Pepin K.H."/>
            <person name="Johnson M."/>
            <person name="Thiruvilangam P."/>
            <person name="Bhonagiri V."/>
            <person name="Nash W.E."/>
            <person name="Mardis E.R."/>
            <person name="Wilson R.K."/>
        </authorList>
    </citation>
    <scope>NUCLEOTIDE SEQUENCE [LARGE SCALE GENOMIC DNA]</scope>
    <source>
        <strain evidence="3">DSM 17241</strain>
    </source>
</reference>
<name>B0PGL7_9FIRM</name>
<protein>
    <submittedName>
        <fullName evidence="3">Sugar fermentation stimulation protein</fullName>
    </submittedName>
</protein>
<dbReference type="PANTHER" id="PTHR30545">
    <property type="entry name" value="SUGAR FERMENTATION STIMULATION PROTEIN A"/>
    <property type="match status" value="1"/>
</dbReference>
<sequence length="227" mass="26064">MTEAKMIYGTFKEESKNRFLCQVTIDSKDVECYIPSSCRLGNFIDMKGRTVLLKHNQAKDARTEYAIYAVKIKNEFILLNLSQANRIIEEALPKRRFSFLGLRRQIVREKKIGGYKSDLYIEDTKTLIEIKSILSFQKTALFPTVYSERGIKQLVQLSSLLDKGFKVCYLFAAFSHHVREIQINNGIEEYARLFNVCLEKGMTVYGITLKMKDGCPLIHSTIPVLVG</sequence>
<dbReference type="PANTHER" id="PTHR30545:SF2">
    <property type="entry name" value="SUGAR FERMENTATION STIMULATION PROTEIN A"/>
    <property type="match status" value="1"/>
</dbReference>
<dbReference type="RefSeq" id="WP_006877019.1">
    <property type="nucleotide sequence ID" value="NZ_DS544190.1"/>
</dbReference>
<dbReference type="Pfam" id="PF03749">
    <property type="entry name" value="SfsA"/>
    <property type="match status" value="1"/>
</dbReference>
<feature type="domain" description="Sugar fermentation stimulation protein C-terminal" evidence="1">
    <location>
        <begin position="84"/>
        <end position="212"/>
    </location>
</feature>
<dbReference type="Gene3D" id="3.40.1350.60">
    <property type="match status" value="1"/>
</dbReference>
<dbReference type="AlphaFoldDB" id="B0PGL7"/>
<dbReference type="InterPro" id="IPR040452">
    <property type="entry name" value="SfsA_C"/>
</dbReference>
<dbReference type="Pfam" id="PF17746">
    <property type="entry name" value="SfsA_N"/>
    <property type="match status" value="1"/>
</dbReference>
<dbReference type="Gene3D" id="2.40.50.580">
    <property type="match status" value="1"/>
</dbReference>
<dbReference type="HOGENOM" id="CLU_1213088_0_0_9"/>
<evidence type="ECO:0000259" key="1">
    <source>
        <dbReference type="Pfam" id="PF03749"/>
    </source>
</evidence>
<evidence type="ECO:0000313" key="3">
    <source>
        <dbReference type="EMBL" id="EDS09396.1"/>
    </source>
</evidence>
<evidence type="ECO:0000259" key="2">
    <source>
        <dbReference type="Pfam" id="PF17746"/>
    </source>
</evidence>
<dbReference type="GO" id="GO:0003677">
    <property type="term" value="F:DNA binding"/>
    <property type="evidence" value="ECO:0007669"/>
    <property type="project" value="InterPro"/>
</dbReference>
<comment type="caution">
    <text evidence="3">The sequence shown here is derived from an EMBL/GenBank/DDBJ whole genome shotgun (WGS) entry which is preliminary data.</text>
</comment>
<evidence type="ECO:0000313" key="4">
    <source>
        <dbReference type="Proteomes" id="UP000003803"/>
    </source>
</evidence>
<dbReference type="Proteomes" id="UP000003803">
    <property type="component" value="Unassembled WGS sequence"/>
</dbReference>
<keyword evidence="4" id="KW-1185">Reference proteome</keyword>
<accession>B0PGL7</accession>
<dbReference type="InterPro" id="IPR041465">
    <property type="entry name" value="SfsA_N"/>
</dbReference>
<dbReference type="InterPro" id="IPR005224">
    <property type="entry name" value="SfsA"/>
</dbReference>
<proteinExistence type="predicted"/>
<gene>
    <name evidence="3" type="ORF">ANACOL_04170</name>
</gene>
<dbReference type="EMBL" id="ABGD02000030">
    <property type="protein sequence ID" value="EDS09396.1"/>
    <property type="molecule type" value="Genomic_DNA"/>
</dbReference>
<organism evidence="3 4">
    <name type="scientific">Anaerotruncus colihominis DSM 17241</name>
    <dbReference type="NCBI Taxonomy" id="445972"/>
    <lineage>
        <taxon>Bacteria</taxon>
        <taxon>Bacillati</taxon>
        <taxon>Bacillota</taxon>
        <taxon>Clostridia</taxon>
        <taxon>Eubacteriales</taxon>
        <taxon>Oscillospiraceae</taxon>
        <taxon>Anaerotruncus</taxon>
    </lineage>
</organism>
<reference evidence="3" key="2">
    <citation type="submission" date="2013-09" db="EMBL/GenBank/DDBJ databases">
        <title>Draft genome sequence of Anaerotruncus colihominis(DSM 17241).</title>
        <authorList>
            <person name="Sudarsanam P."/>
            <person name="Ley R."/>
            <person name="Guruge J."/>
            <person name="Turnbaugh P.J."/>
            <person name="Mahowald M."/>
            <person name="Liep D."/>
            <person name="Gordon J."/>
        </authorList>
    </citation>
    <scope>NUCLEOTIDE SEQUENCE</scope>
    <source>
        <strain evidence="3">DSM 17241</strain>
    </source>
</reference>